<proteinExistence type="predicted"/>
<sequence length="133" mass="14105">MPLFANSSAIQTPSRNAACTRRREQPLVLAVLLLSVVVAGLAFFSASGSSAFAAVSSIYADIAPLTVSQNVETGRGARVTELTAEEACRGQAWGRETMTCLSTISRESGTHLIRPTRIIVAGPELQPQTPNVY</sequence>
<name>A0ABT1C9V1_9HYPH</name>
<evidence type="ECO:0000313" key="2">
    <source>
        <dbReference type="Proteomes" id="UP001205906"/>
    </source>
</evidence>
<evidence type="ECO:0000313" key="1">
    <source>
        <dbReference type="EMBL" id="MCO6051615.1"/>
    </source>
</evidence>
<gene>
    <name evidence="1" type="ORF">NGM99_17660</name>
</gene>
<keyword evidence="2" id="KW-1185">Reference proteome</keyword>
<accession>A0ABT1C9V1</accession>
<organism evidence="1 2">
    <name type="scientific">Mesorhizobium liriopis</name>
    <dbReference type="NCBI Taxonomy" id="2953882"/>
    <lineage>
        <taxon>Bacteria</taxon>
        <taxon>Pseudomonadati</taxon>
        <taxon>Pseudomonadota</taxon>
        <taxon>Alphaproteobacteria</taxon>
        <taxon>Hyphomicrobiales</taxon>
        <taxon>Phyllobacteriaceae</taxon>
        <taxon>Mesorhizobium</taxon>
    </lineage>
</organism>
<comment type="caution">
    <text evidence="1">The sequence shown here is derived from an EMBL/GenBank/DDBJ whole genome shotgun (WGS) entry which is preliminary data.</text>
</comment>
<dbReference type="EMBL" id="JAMXQS010000008">
    <property type="protein sequence ID" value="MCO6051615.1"/>
    <property type="molecule type" value="Genomic_DNA"/>
</dbReference>
<protein>
    <submittedName>
        <fullName evidence="1">Uncharacterized protein</fullName>
    </submittedName>
</protein>
<dbReference type="RefSeq" id="WP_252821335.1">
    <property type="nucleotide sequence ID" value="NZ_JAMXQS010000008.1"/>
</dbReference>
<reference evidence="1 2" key="1">
    <citation type="submission" date="2022-06" db="EMBL/GenBank/DDBJ databases">
        <title>Mesorhizobium sp. strain RP14 Genome sequencing and assembly.</title>
        <authorList>
            <person name="Kim I."/>
        </authorList>
    </citation>
    <scope>NUCLEOTIDE SEQUENCE [LARGE SCALE GENOMIC DNA]</scope>
    <source>
        <strain evidence="2">RP14(2022)</strain>
    </source>
</reference>
<dbReference type="Proteomes" id="UP001205906">
    <property type="component" value="Unassembled WGS sequence"/>
</dbReference>